<evidence type="ECO:0000313" key="2">
    <source>
        <dbReference type="EMBL" id="RRR23152.1"/>
    </source>
</evidence>
<dbReference type="KEGG" id="bsau:DWV08_02150"/>
<gene>
    <name evidence="1" type="ORF">DWV08_02150</name>
    <name evidence="2" type="ORF">DXU92_07280</name>
</gene>
<name>A0A345YKT8_9MICO</name>
<dbReference type="Proteomes" id="UP000254236">
    <property type="component" value="Chromosome"/>
</dbReference>
<sequence length="77" mass="7587">MDEHTPPRRGRATARASALGATALLVLSFGPAALALSPSTASAPTVRPALSAPAAAVQGGAAQRVEAEDDAQDPGAR</sequence>
<organism evidence="2 4">
    <name type="scientific">Brachybacterium saurashtrense</name>
    <dbReference type="NCBI Taxonomy" id="556288"/>
    <lineage>
        <taxon>Bacteria</taxon>
        <taxon>Bacillati</taxon>
        <taxon>Actinomycetota</taxon>
        <taxon>Actinomycetes</taxon>
        <taxon>Micrococcales</taxon>
        <taxon>Dermabacteraceae</taxon>
        <taxon>Brachybacterium</taxon>
    </lineage>
</organism>
<dbReference type="EMBL" id="QSWH01000003">
    <property type="protein sequence ID" value="RRR23152.1"/>
    <property type="molecule type" value="Genomic_DNA"/>
</dbReference>
<dbReference type="EMBL" id="CP031356">
    <property type="protein sequence ID" value="AXK44540.1"/>
    <property type="molecule type" value="Genomic_DNA"/>
</dbReference>
<proteinExistence type="predicted"/>
<dbReference type="RefSeq" id="WP_115412295.1">
    <property type="nucleotide sequence ID" value="NZ_CP031356.1"/>
</dbReference>
<protein>
    <submittedName>
        <fullName evidence="2">Uncharacterized protein</fullName>
    </submittedName>
</protein>
<dbReference type="AlphaFoldDB" id="A0A345YKT8"/>
<dbReference type="Proteomes" id="UP000282185">
    <property type="component" value="Unassembled WGS sequence"/>
</dbReference>
<reference evidence="1 3" key="1">
    <citation type="submission" date="2018-07" db="EMBL/GenBank/DDBJ databases">
        <title>Brachybacterium saurashtrense DSM 23186 genome sequence.</title>
        <authorList>
            <person name="Guo L."/>
        </authorList>
    </citation>
    <scope>NUCLEOTIDE SEQUENCE [LARGE SCALE GENOMIC DNA]</scope>
    <source>
        <strain evidence="1 3">DSM 23186</strain>
    </source>
</reference>
<keyword evidence="3" id="KW-1185">Reference proteome</keyword>
<reference evidence="2 4" key="2">
    <citation type="submission" date="2018-08" db="EMBL/GenBank/DDBJ databases">
        <title>Brachybacterium saurashtrense DSM 23186.</title>
        <authorList>
            <person name="Li Y."/>
        </authorList>
    </citation>
    <scope>NUCLEOTIDE SEQUENCE [LARGE SCALE GENOMIC DNA]</scope>
    <source>
        <strain evidence="2 4">DSM 23186</strain>
    </source>
</reference>
<evidence type="ECO:0000313" key="4">
    <source>
        <dbReference type="Proteomes" id="UP000282185"/>
    </source>
</evidence>
<accession>A0A345YKT8</accession>
<evidence type="ECO:0000313" key="1">
    <source>
        <dbReference type="EMBL" id="AXK44540.1"/>
    </source>
</evidence>
<evidence type="ECO:0000313" key="3">
    <source>
        <dbReference type="Proteomes" id="UP000254236"/>
    </source>
</evidence>